<dbReference type="InterPro" id="IPR017642">
    <property type="entry name" value="DNA_S_mod_DndB"/>
</dbReference>
<evidence type="ECO:0000313" key="1">
    <source>
        <dbReference type="EMBL" id="TXC71327.1"/>
    </source>
</evidence>
<dbReference type="NCBIfam" id="TIGR03187">
    <property type="entry name" value="DGQHR"/>
    <property type="match status" value="1"/>
</dbReference>
<protein>
    <submittedName>
        <fullName evidence="1">DNA sulfur modification protein DndB</fullName>
    </submittedName>
</protein>
<comment type="caution">
    <text evidence="1">The sequence shown here is derived from an EMBL/GenBank/DDBJ whole genome shotgun (WGS) entry which is preliminary data.</text>
</comment>
<sequence>MSNSYSFAAIRGVQAGRAYYVAMVPLRMVERLFRFDEEELPTALRAQRGLNKGRVPAIARYIATNAGEYVLSALSATVDGGMKFEAAVGERSIGTLVVEMTATIVINDGQHRRAGIVEALKERPHLGDETIAVTLFPDGGLARSQQMFVDLNQHGVKPSRSLRLFYDARDDAARLTRAVVEAIPLFRDLTDLTRTNLSGTSRKLFAFSNLHTATATLVDEAGLEATAEQPGPAIEFWRHVVGAMPEWRLAGEGKVSAGELRRDRVHAHGVAMEAMAIAGARMIAERPASWQDALLALGTIDWSRGNTGLWEGRALLGGRVNRSRTSVMLTADVIHRALRGCDEK</sequence>
<keyword evidence="2" id="KW-1185">Reference proteome</keyword>
<dbReference type="NCBIfam" id="TIGR03233">
    <property type="entry name" value="DNA_S_dndB"/>
    <property type="match status" value="1"/>
</dbReference>
<evidence type="ECO:0000313" key="2">
    <source>
        <dbReference type="Proteomes" id="UP000321250"/>
    </source>
</evidence>
<dbReference type="OrthoDB" id="3524978at2"/>
<dbReference type="CDD" id="cd16412">
    <property type="entry name" value="dndB"/>
    <property type="match status" value="1"/>
</dbReference>
<dbReference type="Pfam" id="PF14072">
    <property type="entry name" value="DndB"/>
    <property type="match status" value="1"/>
</dbReference>
<dbReference type="EMBL" id="VOQR01000001">
    <property type="protein sequence ID" value="TXC71327.1"/>
    <property type="molecule type" value="Genomic_DNA"/>
</dbReference>
<proteinExistence type="predicted"/>
<accession>A0A5C6UET7</accession>
<dbReference type="InterPro" id="IPR017601">
    <property type="entry name" value="DGQHR-contain_dom"/>
</dbReference>
<dbReference type="AlphaFoldDB" id="A0A5C6UET7"/>
<dbReference type="RefSeq" id="WP_147082504.1">
    <property type="nucleotide sequence ID" value="NZ_VOQR01000001.1"/>
</dbReference>
<name>A0A5C6UET7_9SPHN</name>
<dbReference type="Proteomes" id="UP000321250">
    <property type="component" value="Unassembled WGS sequence"/>
</dbReference>
<gene>
    <name evidence="1" type="primary">dndB</name>
    <name evidence="1" type="ORF">FSB78_10520</name>
</gene>
<reference evidence="1 2" key="1">
    <citation type="journal article" date="2013" name="Antonie Van Leeuwenhoek">
        <title>Sphingomonas ginsenosidivorax sp. nov., with the ability to transform ginsenosides.</title>
        <authorList>
            <person name="Jin X.F."/>
            <person name="Kim J.K."/>
            <person name="Liu Q.M."/>
            <person name="Kang M.S."/>
            <person name="He D."/>
            <person name="Jin F.X."/>
            <person name="Kim S.C."/>
            <person name="Im W.T."/>
        </authorList>
    </citation>
    <scope>NUCLEOTIDE SEQUENCE [LARGE SCALE GENOMIC DNA]</scope>
    <source>
        <strain evidence="1 2">KHI67</strain>
    </source>
</reference>
<organism evidence="1 2">
    <name type="scientific">Sphingomonas ginsenosidivorax</name>
    <dbReference type="NCBI Taxonomy" id="862135"/>
    <lineage>
        <taxon>Bacteria</taxon>
        <taxon>Pseudomonadati</taxon>
        <taxon>Pseudomonadota</taxon>
        <taxon>Alphaproteobacteria</taxon>
        <taxon>Sphingomonadales</taxon>
        <taxon>Sphingomonadaceae</taxon>
        <taxon>Sphingomonas</taxon>
    </lineage>
</organism>